<feature type="transmembrane region" description="Helical" evidence="1">
    <location>
        <begin position="71"/>
        <end position="92"/>
    </location>
</feature>
<organism evidence="2 3">
    <name type="scientific">Methanoplanus limicola DSM 2279</name>
    <dbReference type="NCBI Taxonomy" id="937775"/>
    <lineage>
        <taxon>Archaea</taxon>
        <taxon>Methanobacteriati</taxon>
        <taxon>Methanobacteriota</taxon>
        <taxon>Stenosarchaea group</taxon>
        <taxon>Methanomicrobia</taxon>
        <taxon>Methanomicrobiales</taxon>
        <taxon>Methanomicrobiaceae</taxon>
        <taxon>Methanoplanus</taxon>
    </lineage>
</organism>
<name>H1Z110_9EURY</name>
<dbReference type="OrthoDB" id="53377at2157"/>
<dbReference type="InParanoid" id="H1Z110"/>
<dbReference type="AlphaFoldDB" id="H1Z110"/>
<sequence length="93" mass="10916">MQTSDLSRYLLLIYIIINIISFFLFAYDKRRAKKEAWRIKESTLLASAFFGPFGAYSAMKIFRHKTQKKKFYLVPTFLLIHLSLIAMIIAGYL</sequence>
<dbReference type="EMBL" id="CM001436">
    <property type="protein sequence ID" value="EHQ34486.1"/>
    <property type="molecule type" value="Genomic_DNA"/>
</dbReference>
<dbReference type="PIRSF" id="PIRSF002599">
    <property type="entry name" value="Cold_shock_A"/>
    <property type="match status" value="1"/>
</dbReference>
<evidence type="ECO:0000256" key="1">
    <source>
        <dbReference type="SAM" id="Phobius"/>
    </source>
</evidence>
<dbReference type="InterPro" id="IPR012156">
    <property type="entry name" value="Cold_shock_CspA"/>
</dbReference>
<keyword evidence="1" id="KW-0812">Transmembrane</keyword>
<reference evidence="2 3" key="1">
    <citation type="submission" date="2011-10" db="EMBL/GenBank/DDBJ databases">
        <title>The Improved High-Quality Draft genome of Methanoplanus limicola DSM 2279.</title>
        <authorList>
            <consortium name="US DOE Joint Genome Institute (JGI-PGF)"/>
            <person name="Lucas S."/>
            <person name="Copeland A."/>
            <person name="Lapidus A."/>
            <person name="Glavina del Rio T."/>
            <person name="Dalin E."/>
            <person name="Tice H."/>
            <person name="Bruce D."/>
            <person name="Goodwin L."/>
            <person name="Pitluck S."/>
            <person name="Peters L."/>
            <person name="Mikhailova N."/>
            <person name="Lu M."/>
            <person name="Kyrpides N."/>
            <person name="Mavromatis K."/>
            <person name="Ivanova N."/>
            <person name="Markowitz V."/>
            <person name="Cheng J.-F."/>
            <person name="Hugenholtz P."/>
            <person name="Woyke T."/>
            <person name="Wu D."/>
            <person name="Wirth R."/>
            <person name="Brambilla E.-M."/>
            <person name="Klenk H.-P."/>
            <person name="Eisen J.A."/>
        </authorList>
    </citation>
    <scope>NUCLEOTIDE SEQUENCE [LARGE SCALE GENOMIC DNA]</scope>
    <source>
        <strain evidence="2 3">DSM 2279</strain>
    </source>
</reference>
<evidence type="ECO:0000313" key="2">
    <source>
        <dbReference type="EMBL" id="EHQ34486.1"/>
    </source>
</evidence>
<evidence type="ECO:0000313" key="3">
    <source>
        <dbReference type="Proteomes" id="UP000005741"/>
    </source>
</evidence>
<keyword evidence="1" id="KW-0472">Membrane</keyword>
<feature type="transmembrane region" description="Helical" evidence="1">
    <location>
        <begin position="6"/>
        <end position="27"/>
    </location>
</feature>
<keyword evidence="1" id="KW-1133">Transmembrane helix</keyword>
<dbReference type="InterPro" id="IPR010718">
    <property type="entry name" value="DUF1294"/>
</dbReference>
<accession>H1Z110</accession>
<evidence type="ECO:0008006" key="4">
    <source>
        <dbReference type="Google" id="ProtNLM"/>
    </source>
</evidence>
<proteinExistence type="predicted"/>
<dbReference type="GO" id="GO:0003676">
    <property type="term" value="F:nucleic acid binding"/>
    <property type="evidence" value="ECO:0007669"/>
    <property type="project" value="InterPro"/>
</dbReference>
<dbReference type="RefSeq" id="WP_004076125.1">
    <property type="nucleotide sequence ID" value="NZ_CM001436.1"/>
</dbReference>
<dbReference type="Proteomes" id="UP000005741">
    <property type="component" value="Chromosome"/>
</dbReference>
<gene>
    <name evidence="2" type="ORF">Metlim_0345</name>
</gene>
<keyword evidence="3" id="KW-1185">Reference proteome</keyword>
<protein>
    <recommendedName>
        <fullName evidence="4">DUF1294 domain-containing protein</fullName>
    </recommendedName>
</protein>
<dbReference type="STRING" id="937775.Metlim_0345"/>
<dbReference type="HOGENOM" id="CLU_091970_3_2_2"/>
<dbReference type="Pfam" id="PF06961">
    <property type="entry name" value="DUF1294"/>
    <property type="match status" value="1"/>
</dbReference>